<keyword evidence="1" id="KW-1133">Transmembrane helix</keyword>
<evidence type="ECO:0000256" key="1">
    <source>
        <dbReference type="SAM" id="Phobius"/>
    </source>
</evidence>
<reference evidence="3" key="2">
    <citation type="submission" date="2023-06" db="EMBL/GenBank/DDBJ databases">
        <authorList>
            <person name="Swenson N.G."/>
            <person name="Wegrzyn J.L."/>
            <person name="Mcevoy S.L."/>
        </authorList>
    </citation>
    <scope>NUCLEOTIDE SEQUENCE</scope>
    <source>
        <strain evidence="3">NS2018</strain>
        <tissue evidence="3">Leaf</tissue>
    </source>
</reference>
<comment type="caution">
    <text evidence="3">The sequence shown here is derived from an EMBL/GenBank/DDBJ whole genome shotgun (WGS) entry which is preliminary data.</text>
</comment>
<feature type="transmembrane region" description="Helical" evidence="1">
    <location>
        <begin position="33"/>
        <end position="53"/>
    </location>
</feature>
<evidence type="ECO:0000313" key="4">
    <source>
        <dbReference type="Proteomes" id="UP001168877"/>
    </source>
</evidence>
<dbReference type="Proteomes" id="UP001168877">
    <property type="component" value="Unassembled WGS sequence"/>
</dbReference>
<feature type="transmembrane region" description="Helical" evidence="1">
    <location>
        <begin position="65"/>
        <end position="83"/>
    </location>
</feature>
<evidence type="ECO:0000313" key="3">
    <source>
        <dbReference type="EMBL" id="KAK0592639.1"/>
    </source>
</evidence>
<sequence length="117" mass="13515">MLRRRWTRDSKIIVKGTFIASTKTKETNSVGKFHSHLHLILLSNLHLLLQFHVNSLLSINTNSPHFSTLFYFFFFVLFSFFVSGREIEEALALFKTSKAKSLQGVESVSEKLLSFFL</sequence>
<dbReference type="EMBL" id="JAUESC010000380">
    <property type="protein sequence ID" value="KAK0592639.1"/>
    <property type="molecule type" value="Genomic_DNA"/>
</dbReference>
<accession>A0AA39SJ71</accession>
<dbReference type="AlphaFoldDB" id="A0AA39SJ71"/>
<keyword evidence="1" id="KW-0812">Transmembrane</keyword>
<proteinExistence type="predicted"/>
<reference evidence="3" key="1">
    <citation type="journal article" date="2022" name="Plant J.">
        <title>Strategies of tolerance reflected in two North American maple genomes.</title>
        <authorList>
            <person name="McEvoy S.L."/>
            <person name="Sezen U.U."/>
            <person name="Trouern-Trend A."/>
            <person name="McMahon S.M."/>
            <person name="Schaberg P.G."/>
            <person name="Yang J."/>
            <person name="Wegrzyn J.L."/>
            <person name="Swenson N.G."/>
        </authorList>
    </citation>
    <scope>NUCLEOTIDE SEQUENCE</scope>
    <source>
        <strain evidence="3">NS2018</strain>
    </source>
</reference>
<keyword evidence="1" id="KW-0472">Membrane</keyword>
<protein>
    <submittedName>
        <fullName evidence="3">Uncharacterized protein</fullName>
    </submittedName>
</protein>
<evidence type="ECO:0000313" key="2">
    <source>
        <dbReference type="EMBL" id="KAK0592141.1"/>
    </source>
</evidence>
<keyword evidence="4" id="KW-1185">Reference proteome</keyword>
<dbReference type="EMBL" id="JAUESC010000380">
    <property type="protein sequence ID" value="KAK0592141.1"/>
    <property type="molecule type" value="Genomic_DNA"/>
</dbReference>
<gene>
    <name evidence="2" type="ORF">LWI29_014049</name>
    <name evidence="3" type="ORF">LWI29_022705</name>
</gene>
<organism evidence="3 4">
    <name type="scientific">Acer saccharum</name>
    <name type="common">Sugar maple</name>
    <dbReference type="NCBI Taxonomy" id="4024"/>
    <lineage>
        <taxon>Eukaryota</taxon>
        <taxon>Viridiplantae</taxon>
        <taxon>Streptophyta</taxon>
        <taxon>Embryophyta</taxon>
        <taxon>Tracheophyta</taxon>
        <taxon>Spermatophyta</taxon>
        <taxon>Magnoliopsida</taxon>
        <taxon>eudicotyledons</taxon>
        <taxon>Gunneridae</taxon>
        <taxon>Pentapetalae</taxon>
        <taxon>rosids</taxon>
        <taxon>malvids</taxon>
        <taxon>Sapindales</taxon>
        <taxon>Sapindaceae</taxon>
        <taxon>Hippocastanoideae</taxon>
        <taxon>Acereae</taxon>
        <taxon>Acer</taxon>
    </lineage>
</organism>
<name>A0AA39SJ71_ACESA</name>